<reference evidence="1 2" key="1">
    <citation type="submission" date="2015-01" db="EMBL/GenBank/DDBJ databases">
        <title>Evolution of Trichinella species and genotypes.</title>
        <authorList>
            <person name="Korhonen P.K."/>
            <person name="Edoardo P."/>
            <person name="Giuseppe L.R."/>
            <person name="Gasser R.B."/>
        </authorList>
    </citation>
    <scope>NUCLEOTIDE SEQUENCE [LARGE SCALE GENOMIC DNA]</scope>
    <source>
        <strain evidence="1">ISS120</strain>
    </source>
</reference>
<comment type="caution">
    <text evidence="1">The sequence shown here is derived from an EMBL/GenBank/DDBJ whole genome shotgun (WGS) entry which is preliminary data.</text>
</comment>
<name>A0A0V1CEW7_TRIBR</name>
<organism evidence="1 2">
    <name type="scientific">Trichinella britovi</name>
    <name type="common">Parasitic roundworm</name>
    <dbReference type="NCBI Taxonomy" id="45882"/>
    <lineage>
        <taxon>Eukaryota</taxon>
        <taxon>Metazoa</taxon>
        <taxon>Ecdysozoa</taxon>
        <taxon>Nematoda</taxon>
        <taxon>Enoplea</taxon>
        <taxon>Dorylaimia</taxon>
        <taxon>Trichinellida</taxon>
        <taxon>Trichinellidae</taxon>
        <taxon>Trichinella</taxon>
    </lineage>
</organism>
<dbReference type="AlphaFoldDB" id="A0A0V1CEW7"/>
<evidence type="ECO:0000313" key="2">
    <source>
        <dbReference type="Proteomes" id="UP000054653"/>
    </source>
</evidence>
<proteinExistence type="predicted"/>
<sequence>MNVVKIIFHKCRVLIGSLLSKKLAYKFTKKSVKMSFFDSFVLFSLTCNFKTPFWTKTSNRH</sequence>
<dbReference type="Proteomes" id="UP000054653">
    <property type="component" value="Unassembled WGS sequence"/>
</dbReference>
<gene>
    <name evidence="1" type="ORF">T03_8321</name>
</gene>
<keyword evidence="2" id="KW-1185">Reference proteome</keyword>
<evidence type="ECO:0000313" key="1">
    <source>
        <dbReference type="EMBL" id="KRY47850.1"/>
    </source>
</evidence>
<accession>A0A0V1CEW7</accession>
<protein>
    <submittedName>
        <fullName evidence="1">Uncharacterized protein</fullName>
    </submittedName>
</protein>
<dbReference type="EMBL" id="JYDI01000227">
    <property type="protein sequence ID" value="KRY47850.1"/>
    <property type="molecule type" value="Genomic_DNA"/>
</dbReference>